<dbReference type="EMBL" id="CP114014">
    <property type="protein sequence ID" value="XAY05972.1"/>
    <property type="molecule type" value="Genomic_DNA"/>
</dbReference>
<proteinExistence type="predicted"/>
<organism evidence="2">
    <name type="scientific">Paraconexibacter sp. AEG42_29</name>
    <dbReference type="NCBI Taxonomy" id="2997339"/>
    <lineage>
        <taxon>Bacteria</taxon>
        <taxon>Bacillati</taxon>
        <taxon>Actinomycetota</taxon>
        <taxon>Thermoleophilia</taxon>
        <taxon>Solirubrobacterales</taxon>
        <taxon>Paraconexibacteraceae</taxon>
        <taxon>Paraconexibacter</taxon>
    </lineage>
</organism>
<evidence type="ECO:0000256" key="1">
    <source>
        <dbReference type="SAM" id="Phobius"/>
    </source>
</evidence>
<dbReference type="AlphaFoldDB" id="A0AAU7AWD3"/>
<keyword evidence="1" id="KW-0812">Transmembrane</keyword>
<dbReference type="KEGG" id="parq:DSM112329_02833"/>
<keyword evidence="1" id="KW-0472">Membrane</keyword>
<accession>A0AAU7AWD3</accession>
<reference evidence="2" key="1">
    <citation type="submission" date="2022-12" db="EMBL/GenBank/DDBJ databases">
        <title>Paraconexibacter alkalitolerans sp. nov. and Baekduia alba sp. nov., isolated from soil and emended description of the genera Paraconexibacter (Chun et al., 2020) and Baekduia (An et al., 2020).</title>
        <authorList>
            <person name="Vieira S."/>
            <person name="Huber K.J."/>
            <person name="Geppert A."/>
            <person name="Wolf J."/>
            <person name="Neumann-Schaal M."/>
            <person name="Muesken M."/>
            <person name="Overmann J."/>
        </authorList>
    </citation>
    <scope>NUCLEOTIDE SEQUENCE</scope>
    <source>
        <strain evidence="2">AEG42_29</strain>
    </source>
</reference>
<dbReference type="RefSeq" id="WP_354697206.1">
    <property type="nucleotide sequence ID" value="NZ_CP114014.1"/>
</dbReference>
<gene>
    <name evidence="2" type="ORF">DSM112329_02833</name>
</gene>
<evidence type="ECO:0000313" key="2">
    <source>
        <dbReference type="EMBL" id="XAY05972.1"/>
    </source>
</evidence>
<feature type="transmembrane region" description="Helical" evidence="1">
    <location>
        <begin position="38"/>
        <end position="61"/>
    </location>
</feature>
<protein>
    <submittedName>
        <fullName evidence="2">Uncharacterized protein</fullName>
    </submittedName>
</protein>
<name>A0AAU7AWD3_9ACTN</name>
<sequence>MKLRPAHLVLVVLAIGAVGAAVAIYIKGLQGTVEDGPLLSYVALASSLFVVGVVLWAFVAYDSRRAARGKRPDG</sequence>
<keyword evidence="1" id="KW-1133">Transmembrane helix</keyword>
<feature type="transmembrane region" description="Helical" evidence="1">
    <location>
        <begin position="7"/>
        <end position="26"/>
    </location>
</feature>